<dbReference type="GeneID" id="83621153"/>
<accession>N1M718</accession>
<name>A0A059MMZ7_9NOCA</name>
<dbReference type="EC" id="6.2.1.3" evidence="4"/>
<keyword evidence="1" id="KW-0547">Nucleotide-binding</keyword>
<dbReference type="GO" id="GO:0005524">
    <property type="term" value="F:ATP binding"/>
    <property type="evidence" value="ECO:0007669"/>
    <property type="project" value="UniProtKB-KW"/>
</dbReference>
<evidence type="ECO:0000313" key="7">
    <source>
        <dbReference type="Proteomes" id="UP001163947"/>
    </source>
</evidence>
<dbReference type="RefSeq" id="WP_006940597.1">
    <property type="nucleotide sequence ID" value="NZ_BAAAYP010000019.1"/>
</dbReference>
<dbReference type="EMBL" id="CP106982">
    <property type="protein sequence ID" value="UYF96421.1"/>
    <property type="molecule type" value="Genomic_DNA"/>
</dbReference>
<evidence type="ECO:0000256" key="1">
    <source>
        <dbReference type="ARBA" id="ARBA00022741"/>
    </source>
</evidence>
<dbReference type="GO" id="GO:0004467">
    <property type="term" value="F:long-chain fatty acid-CoA ligase activity"/>
    <property type="evidence" value="ECO:0007669"/>
    <property type="project" value="UniProtKB-EC"/>
</dbReference>
<evidence type="ECO:0000313" key="6">
    <source>
        <dbReference type="Proteomes" id="UP000325466"/>
    </source>
</evidence>
<dbReference type="Proteomes" id="UP001163947">
    <property type="component" value="Chromosome"/>
</dbReference>
<dbReference type="InterPro" id="IPR000873">
    <property type="entry name" value="AMP-dep_synth/lig_dom"/>
</dbReference>
<accession>A0A059MMZ7</accession>
<dbReference type="InterPro" id="IPR042099">
    <property type="entry name" value="ANL_N_sf"/>
</dbReference>
<reference evidence="5" key="3">
    <citation type="submission" date="2022-09" db="EMBL/GenBank/DDBJ databases">
        <title>The genome sequence of Rhodococcus aetherivorans N1.</title>
        <authorList>
            <person name="Jiang W."/>
        </authorList>
    </citation>
    <scope>NUCLEOTIDE SEQUENCE</scope>
    <source>
        <strain evidence="5">N1</strain>
    </source>
</reference>
<feature type="domain" description="AMP-dependent synthetase/ligase" evidence="3">
    <location>
        <begin position="15"/>
        <end position="350"/>
    </location>
</feature>
<protein>
    <submittedName>
        <fullName evidence="5">AMP-binding protein</fullName>
    </submittedName>
    <submittedName>
        <fullName evidence="4">Long-chain fatty-acid--CoA ligase</fullName>
        <ecNumber evidence="4">6.2.1.3</ecNumber>
    </submittedName>
</protein>
<dbReference type="SUPFAM" id="SSF56801">
    <property type="entry name" value="Acetyl-CoA synthetase-like"/>
    <property type="match status" value="1"/>
</dbReference>
<proteinExistence type="predicted"/>
<dbReference type="Pfam" id="PF00501">
    <property type="entry name" value="AMP-binding"/>
    <property type="match status" value="1"/>
</dbReference>
<dbReference type="PANTHER" id="PTHR43272">
    <property type="entry name" value="LONG-CHAIN-FATTY-ACID--COA LIGASE"/>
    <property type="match status" value="1"/>
</dbReference>
<evidence type="ECO:0000313" key="4">
    <source>
        <dbReference type="EMBL" id="GES38347.1"/>
    </source>
</evidence>
<keyword evidence="4" id="KW-0436">Ligase</keyword>
<keyword evidence="2" id="KW-0067">ATP-binding</keyword>
<evidence type="ECO:0000313" key="5">
    <source>
        <dbReference type="EMBL" id="UYF96421.1"/>
    </source>
</evidence>
<dbReference type="Proteomes" id="UP000325466">
    <property type="component" value="Unassembled WGS sequence"/>
</dbReference>
<evidence type="ECO:0000259" key="3">
    <source>
        <dbReference type="Pfam" id="PF00501"/>
    </source>
</evidence>
<dbReference type="EMBL" id="BLAH01000094">
    <property type="protein sequence ID" value="GES38347.1"/>
    <property type="molecule type" value="Genomic_DNA"/>
</dbReference>
<dbReference type="Gene3D" id="3.40.50.12780">
    <property type="entry name" value="N-terminal domain of ligase-like"/>
    <property type="match status" value="1"/>
</dbReference>
<evidence type="ECO:0000256" key="2">
    <source>
        <dbReference type="ARBA" id="ARBA00022840"/>
    </source>
</evidence>
<sequence>MGEPARTVPRLLLDRVARTPHAEAFRHPSGDDWTSVSWTEVAGRVTALAAGLIGRGIRPGAHVAVCAATSYEWILADLAIVCAGAVTVPVYPATPPTEVVALLRHSGSVLTFTDRPLPTAPVLHLDRLGELEAEGRRLLAADPGAVAARIAGVTPDHLATLIYTSASDGTAKGACLPHAAVTYEARAMARLGMLTPSDLQLLWLPLSHVFGRALLFVGVHLGVPTIVDGRADRVVQRLGEVRPTFLGSVPHVLGKIRAGVESGAADLGRLRFVISGSARLDRPLAEWFEGAGVPALEGYGLTETAGPCCVNRPDSRRLGSMGRPLPGTQVRIAADGELLVRSPAVMSGYHDDAERTAAVLDRDGWFHTGDRAVVDDDGFVTLRARKKEVFKTSTGKYVAPVAVARRFRALLPGADLVVVGEHRPYCVGLVVPTSGRAIPPAEAAAAVARLNAELGRWERIRRFTVLPAPLPPTEVDAHGRPLRERVLARCAEVVRRLYEG</sequence>
<reference evidence="4 6" key="1">
    <citation type="journal article" date="2018" name="Biodegradation">
        <title>1,4-Dioxane degradation characteristics of Rhodococcus aetherivorans JCM 14343.</title>
        <authorList>
            <person name="Inoue D."/>
            <person name="Tsunoda T."/>
            <person name="Yamamoto N."/>
            <person name="Ike M."/>
            <person name="Sei K."/>
        </authorList>
    </citation>
    <scope>NUCLEOTIDE SEQUENCE [LARGE SCALE GENOMIC DNA]</scope>
    <source>
        <strain evidence="4 6">JCM 14343</strain>
    </source>
</reference>
<gene>
    <name evidence="5" type="ORF">OCS65_12010</name>
    <name evidence="4" type="ORF">RAJCM14343_3609</name>
</gene>
<dbReference type="AlphaFoldDB" id="A0A059MMZ7"/>
<reference evidence="4" key="2">
    <citation type="submission" date="2019-10" db="EMBL/GenBank/DDBJ databases">
        <title>Draft genome sequence of Rhodococcus aetherivorans JCM 14343.</title>
        <authorList>
            <person name="Inoue D."/>
            <person name="Nakazawa M."/>
            <person name="Yamamoto N."/>
            <person name="Sei K."/>
            <person name="Ike M."/>
        </authorList>
    </citation>
    <scope>NUCLEOTIDE SEQUENCE</scope>
    <source>
        <strain evidence="4">JCM 14343</strain>
    </source>
</reference>
<dbReference type="GO" id="GO:0016020">
    <property type="term" value="C:membrane"/>
    <property type="evidence" value="ECO:0007669"/>
    <property type="project" value="TreeGrafter"/>
</dbReference>
<keyword evidence="6" id="KW-1185">Reference proteome</keyword>
<dbReference type="PANTHER" id="PTHR43272:SF33">
    <property type="entry name" value="AMP-BINDING DOMAIN-CONTAINING PROTEIN-RELATED"/>
    <property type="match status" value="1"/>
</dbReference>
<organism evidence="5 7">
    <name type="scientific">Rhodococcus aetherivorans</name>
    <dbReference type="NCBI Taxonomy" id="191292"/>
    <lineage>
        <taxon>Bacteria</taxon>
        <taxon>Bacillati</taxon>
        <taxon>Actinomycetota</taxon>
        <taxon>Actinomycetes</taxon>
        <taxon>Mycobacteriales</taxon>
        <taxon>Nocardiaceae</taxon>
        <taxon>Rhodococcus</taxon>
    </lineage>
</organism>